<comment type="catalytic activity">
    <reaction evidence="1">
        <text>[phosphatase 2A protein]-C-terminal L-leucine + S-adenosyl-L-methionine = [phosphatase 2A protein]-C-terminal L-leucine methyl ester + S-adenosyl-L-homocysteine</text>
        <dbReference type="Rhea" id="RHEA:48544"/>
        <dbReference type="Rhea" id="RHEA-COMP:12134"/>
        <dbReference type="Rhea" id="RHEA-COMP:12135"/>
        <dbReference type="ChEBI" id="CHEBI:57856"/>
        <dbReference type="ChEBI" id="CHEBI:59789"/>
        <dbReference type="ChEBI" id="CHEBI:90516"/>
        <dbReference type="ChEBI" id="CHEBI:90517"/>
        <dbReference type="EC" id="2.1.1.233"/>
    </reaction>
</comment>
<dbReference type="InterPro" id="IPR016651">
    <property type="entry name" value="LCMT1"/>
</dbReference>
<dbReference type="PRINTS" id="PR00783">
    <property type="entry name" value="MINTRINSICP"/>
</dbReference>
<gene>
    <name evidence="15" type="ORF">F2P81_022088</name>
</gene>
<keyword evidence="7" id="KW-0489">Methyltransferase</keyword>
<dbReference type="CDD" id="cd00333">
    <property type="entry name" value="MIP"/>
    <property type="match status" value="2"/>
</dbReference>
<evidence type="ECO:0000256" key="3">
    <source>
        <dbReference type="ARBA" id="ARBA00004141"/>
    </source>
</evidence>
<comment type="function">
    <text evidence="2">Methylates the carboxyl group of the C-terminal leucine residue of protein phosphatase 2A catalytic subunits to form alpha-leucine ester residues.</text>
</comment>
<dbReference type="Gene3D" id="3.40.50.150">
    <property type="entry name" value="Vaccinia Virus protein VP39"/>
    <property type="match status" value="1"/>
</dbReference>
<feature type="transmembrane region" description="Helical" evidence="14">
    <location>
        <begin position="867"/>
        <end position="888"/>
    </location>
</feature>
<dbReference type="InterPro" id="IPR029063">
    <property type="entry name" value="SAM-dependent_MTases_sf"/>
</dbReference>
<dbReference type="InterPro" id="IPR007213">
    <property type="entry name" value="Ppm1/Ppm2/Tcmp"/>
</dbReference>
<evidence type="ECO:0000256" key="2">
    <source>
        <dbReference type="ARBA" id="ARBA00003455"/>
    </source>
</evidence>
<feature type="transmembrane region" description="Helical" evidence="14">
    <location>
        <begin position="823"/>
        <end position="841"/>
    </location>
</feature>
<evidence type="ECO:0000256" key="8">
    <source>
        <dbReference type="ARBA" id="ARBA00022679"/>
    </source>
</evidence>
<feature type="transmembrane region" description="Helical" evidence="14">
    <location>
        <begin position="796"/>
        <end position="816"/>
    </location>
</feature>
<dbReference type="GO" id="GO:0016020">
    <property type="term" value="C:membrane"/>
    <property type="evidence" value="ECO:0007669"/>
    <property type="project" value="UniProtKB-SubCell"/>
</dbReference>
<dbReference type="SUPFAM" id="SSF53335">
    <property type="entry name" value="S-adenosyl-L-methionine-dependent methyltransferases"/>
    <property type="match status" value="1"/>
</dbReference>
<dbReference type="PRINTS" id="PR02020">
    <property type="entry name" value="AQUAPORIN8"/>
</dbReference>
<evidence type="ECO:0000256" key="14">
    <source>
        <dbReference type="SAM" id="Phobius"/>
    </source>
</evidence>
<evidence type="ECO:0000313" key="16">
    <source>
        <dbReference type="Proteomes" id="UP000438429"/>
    </source>
</evidence>
<dbReference type="PANTHER" id="PTHR13600:SF33">
    <property type="entry name" value="LEUCINE CARBOXYL METHYLTRANSFERASE 1"/>
    <property type="match status" value="1"/>
</dbReference>
<reference evidence="15 16" key="1">
    <citation type="submission" date="2019-06" db="EMBL/GenBank/DDBJ databases">
        <title>Draft genomes of female and male turbot (Scophthalmus maximus).</title>
        <authorList>
            <person name="Xu H."/>
            <person name="Xu X.-W."/>
            <person name="Shao C."/>
            <person name="Chen S."/>
        </authorList>
    </citation>
    <scope>NUCLEOTIDE SEQUENCE [LARGE SCALE GENOMIC DNA]</scope>
    <source>
        <strain evidence="15">Ysfricsl-2016a</strain>
        <tissue evidence="15">Blood</tissue>
    </source>
</reference>
<feature type="transmembrane region" description="Helical" evidence="14">
    <location>
        <begin position="451"/>
        <end position="468"/>
    </location>
</feature>
<comment type="subcellular location">
    <subcellularLocation>
        <location evidence="3">Membrane</location>
        <topology evidence="3">Multi-pass membrane protein</topology>
    </subcellularLocation>
</comment>
<feature type="transmembrane region" description="Helical" evidence="14">
    <location>
        <begin position="677"/>
        <end position="696"/>
    </location>
</feature>
<dbReference type="PANTHER" id="PTHR13600">
    <property type="entry name" value="LEUCINE CARBOXYL METHYLTRANSFERASE"/>
    <property type="match status" value="1"/>
</dbReference>
<evidence type="ECO:0000256" key="9">
    <source>
        <dbReference type="ARBA" id="ARBA00022691"/>
    </source>
</evidence>
<dbReference type="EMBL" id="VEVO01000020">
    <property type="protein sequence ID" value="KAF0025207.1"/>
    <property type="molecule type" value="Genomic_DNA"/>
</dbReference>
<protein>
    <recommendedName>
        <fullName evidence="6">Leucine carboxyl methyltransferase 1</fullName>
        <ecNumber evidence="5">2.1.1.233</ecNumber>
    </recommendedName>
    <alternativeName>
        <fullName evidence="13">[Phosphatase 2A protein]-leucine-carboxy methyltransferase 1</fullName>
    </alternativeName>
</protein>
<accession>A0A6A4RXK6</accession>
<dbReference type="InterPro" id="IPR023277">
    <property type="entry name" value="Aquaporin_8"/>
</dbReference>
<dbReference type="SUPFAM" id="SSF81338">
    <property type="entry name" value="Aquaporin-like"/>
    <property type="match status" value="2"/>
</dbReference>
<sequence length="899" mass="98254">MAARQRFTDSDTADEAVRATCDDATTCKRFASSKSYWKDPYIQYFVRSVGERKAPEINRGYYARVQGVNHLLDAFIRKAECDCQVVNLGAGLDTTFWRLKDENLMPRKFFEVDFPTIVARKIHNIKTKPPLSKPIIETHSTDSLLLDSHCLDSDRYCIVGADLRDISSMDEKLKKFQLNPELPTLFLSECVLVYMTPSQSSNLLHWAAETFHTAMFINYEQVNMSDRFGQVMIENLQRRQCTLAGVEACQSVDSQKERFLKTGWEQADALDMMTVYSILPQDDVARIERLEFLDEKELLQQLLQHYSICWATKDKLNLGNAQLMFLLHCRNANYCVNVPTVQTRMRAISRVRGMNDVRPPVTSTGYICLSHVFYSCPKFSIHIDDVITEVLTIDEAGEEERATSSTSERRRIYEEYVQPCLAELMGSCLFVLVGCASVIGNMGTAGVLQPAVAHGLTLGVLIVVFGQISGGHFNPVVSLSVCLCGGMKFLLLAPYIVTQMIGGMIGAGLAKAMYPSNLYDAALGGALQPSSSDLVKAMLAEVLMSLILTTVVCMGAVNGQTRSPSAPFCIGLTVTANILAGAALSGACMNPVRAFGPAVAANHWVHHWIYWVGPTCGALLTVSFIRSQSPTGIAHRRAKMGVEKMEMEDTDCTLMEKGKKSPAPSPPNKYEKLFQPCLAEIVGTMFFVFIGCVSVIENVPAAGRLQPALVHGLAVAVLVAVMDNISGSHFNPPFTIAIYLCGGMELMMVGPYLVCQLIGGVLGAAMSKMMTPAERYHNATGAAFDILKSESQLSGAIFGEVAMTCLVTMVVLLVAVNGKTKTPLAPFLVGCTVIINILAGGDVSGTCLNPARAFGPAVMTNYWTYHWVYWVGPIGGGLVAAALLRLILGDEKLRVVLKS</sequence>
<keyword evidence="9" id="KW-0949">S-adenosyl-L-methionine</keyword>
<dbReference type="FunFam" id="1.20.1080.10:FF:000019">
    <property type="entry name" value="AQuaPorin or aquaglyceroporin related"/>
    <property type="match status" value="2"/>
</dbReference>
<dbReference type="Pfam" id="PF00230">
    <property type="entry name" value="MIP"/>
    <property type="match status" value="2"/>
</dbReference>
<evidence type="ECO:0000256" key="11">
    <source>
        <dbReference type="ARBA" id="ARBA00022989"/>
    </source>
</evidence>
<evidence type="ECO:0000256" key="12">
    <source>
        <dbReference type="ARBA" id="ARBA00023136"/>
    </source>
</evidence>
<feature type="transmembrane region" description="Helical" evidence="14">
    <location>
        <begin position="608"/>
        <end position="627"/>
    </location>
</feature>
<feature type="transmembrane region" description="Helical" evidence="14">
    <location>
        <begin position="708"/>
        <end position="725"/>
    </location>
</feature>
<dbReference type="GO" id="GO:0018423">
    <property type="term" value="F:protein C-terminal leucine carboxyl O-methyltransferase activity"/>
    <property type="evidence" value="ECO:0007669"/>
    <property type="project" value="UniProtKB-EC"/>
</dbReference>
<dbReference type="GO" id="GO:0032259">
    <property type="term" value="P:methylation"/>
    <property type="evidence" value="ECO:0007669"/>
    <property type="project" value="UniProtKB-KW"/>
</dbReference>
<keyword evidence="10 14" id="KW-0812">Transmembrane</keyword>
<keyword evidence="12 14" id="KW-0472">Membrane</keyword>
<dbReference type="Proteomes" id="UP000438429">
    <property type="component" value="Unassembled WGS sequence"/>
</dbReference>
<keyword evidence="8" id="KW-0808">Transferase</keyword>
<dbReference type="GO" id="GO:0005829">
    <property type="term" value="C:cytosol"/>
    <property type="evidence" value="ECO:0007669"/>
    <property type="project" value="TreeGrafter"/>
</dbReference>
<evidence type="ECO:0000256" key="13">
    <source>
        <dbReference type="ARBA" id="ARBA00032526"/>
    </source>
</evidence>
<feature type="transmembrane region" description="Helical" evidence="14">
    <location>
        <begin position="569"/>
        <end position="588"/>
    </location>
</feature>
<dbReference type="InterPro" id="IPR023271">
    <property type="entry name" value="Aquaporin-like"/>
</dbReference>
<feature type="transmembrane region" description="Helical" evidence="14">
    <location>
        <begin position="420"/>
        <end position="439"/>
    </location>
</feature>
<evidence type="ECO:0000256" key="1">
    <source>
        <dbReference type="ARBA" id="ARBA00000724"/>
    </source>
</evidence>
<dbReference type="Gene3D" id="1.20.1080.10">
    <property type="entry name" value="Glycerol uptake facilitator protein"/>
    <property type="match status" value="2"/>
</dbReference>
<comment type="similarity">
    <text evidence="4">Belongs to the methyltransferase superfamily. LCMT family.</text>
</comment>
<organism evidence="15 16">
    <name type="scientific">Scophthalmus maximus</name>
    <name type="common">Turbot</name>
    <name type="synonym">Psetta maxima</name>
    <dbReference type="NCBI Taxonomy" id="52904"/>
    <lineage>
        <taxon>Eukaryota</taxon>
        <taxon>Metazoa</taxon>
        <taxon>Chordata</taxon>
        <taxon>Craniata</taxon>
        <taxon>Vertebrata</taxon>
        <taxon>Euteleostomi</taxon>
        <taxon>Actinopterygii</taxon>
        <taxon>Neopterygii</taxon>
        <taxon>Teleostei</taxon>
        <taxon>Neoteleostei</taxon>
        <taxon>Acanthomorphata</taxon>
        <taxon>Carangaria</taxon>
        <taxon>Pleuronectiformes</taxon>
        <taxon>Pleuronectoidei</taxon>
        <taxon>Scophthalmidae</taxon>
        <taxon>Scophthalmus</taxon>
    </lineage>
</organism>
<evidence type="ECO:0000256" key="4">
    <source>
        <dbReference type="ARBA" id="ARBA00010703"/>
    </source>
</evidence>
<evidence type="ECO:0000256" key="6">
    <source>
        <dbReference type="ARBA" id="ARBA00017497"/>
    </source>
</evidence>
<dbReference type="GO" id="GO:0015267">
    <property type="term" value="F:channel activity"/>
    <property type="evidence" value="ECO:0007669"/>
    <property type="project" value="InterPro"/>
</dbReference>
<dbReference type="InterPro" id="IPR000425">
    <property type="entry name" value="MIP"/>
</dbReference>
<evidence type="ECO:0000256" key="5">
    <source>
        <dbReference type="ARBA" id="ARBA00012834"/>
    </source>
</evidence>
<feature type="transmembrane region" description="Helical" evidence="14">
    <location>
        <begin position="534"/>
        <end position="557"/>
    </location>
</feature>
<proteinExistence type="inferred from homology"/>
<name>A0A6A4RXK6_SCOMX</name>
<dbReference type="Pfam" id="PF04072">
    <property type="entry name" value="LCM"/>
    <property type="match status" value="1"/>
</dbReference>
<evidence type="ECO:0000313" key="15">
    <source>
        <dbReference type="EMBL" id="KAF0025207.1"/>
    </source>
</evidence>
<comment type="caution">
    <text evidence="15">The sequence shown here is derived from an EMBL/GenBank/DDBJ whole genome shotgun (WGS) entry which is preliminary data.</text>
</comment>
<dbReference type="FunFam" id="3.40.50.150:FF:000092">
    <property type="entry name" value="Leucine carboxyl methyltransferase 1"/>
    <property type="match status" value="1"/>
</dbReference>
<evidence type="ECO:0000256" key="7">
    <source>
        <dbReference type="ARBA" id="ARBA00022603"/>
    </source>
</evidence>
<dbReference type="EC" id="2.1.1.233" evidence="5"/>
<dbReference type="AlphaFoldDB" id="A0A6A4RXK6"/>
<keyword evidence="11 14" id="KW-1133">Transmembrane helix</keyword>
<evidence type="ECO:0000256" key="10">
    <source>
        <dbReference type="ARBA" id="ARBA00022692"/>
    </source>
</evidence>
<feature type="transmembrane region" description="Helical" evidence="14">
    <location>
        <begin position="737"/>
        <end position="762"/>
    </location>
</feature>
<dbReference type="GO" id="GO:0009966">
    <property type="term" value="P:regulation of signal transduction"/>
    <property type="evidence" value="ECO:0007669"/>
    <property type="project" value="UniProtKB-ARBA"/>
</dbReference>